<reference evidence="1" key="1">
    <citation type="submission" date="2022-07" db="EMBL/GenBank/DDBJ databases">
        <title>Phylogenomic reconstructions and comparative analyses of Kickxellomycotina fungi.</title>
        <authorList>
            <person name="Reynolds N.K."/>
            <person name="Stajich J.E."/>
            <person name="Barry K."/>
            <person name="Grigoriev I.V."/>
            <person name="Crous P."/>
            <person name="Smith M.E."/>
        </authorList>
    </citation>
    <scope>NUCLEOTIDE SEQUENCE</scope>
    <source>
        <strain evidence="1">Benny 63K</strain>
    </source>
</reference>
<accession>A0ACC1I4M1</accession>
<evidence type="ECO:0000313" key="1">
    <source>
        <dbReference type="EMBL" id="KAJ1885068.1"/>
    </source>
</evidence>
<feature type="non-terminal residue" evidence="1">
    <location>
        <position position="193"/>
    </location>
</feature>
<sequence length="193" mass="21530">MLAKRLEDATPTVLHNDNDHSSKDKINSTVQSVHRRPTQLRHLAQTLRVVTDRCLLRLAETPLSTAATFPVATVATGVAEIPLRKESIMCRRASSYQCNQELESDDAALYTSTIPPLPLSNPPLTQSIPIEQHLEAPLQKTSDRRSYVLHEMLATEETYVTDLEILVAVFAVPLCEYAGAQDLHMEIILHPLQ</sequence>
<keyword evidence="2" id="KW-1185">Reference proteome</keyword>
<organism evidence="1 2">
    <name type="scientific">Kickxella alabastrina</name>
    <dbReference type="NCBI Taxonomy" id="61397"/>
    <lineage>
        <taxon>Eukaryota</taxon>
        <taxon>Fungi</taxon>
        <taxon>Fungi incertae sedis</taxon>
        <taxon>Zoopagomycota</taxon>
        <taxon>Kickxellomycotina</taxon>
        <taxon>Kickxellomycetes</taxon>
        <taxon>Kickxellales</taxon>
        <taxon>Kickxellaceae</taxon>
        <taxon>Kickxella</taxon>
    </lineage>
</organism>
<dbReference type="Proteomes" id="UP001150581">
    <property type="component" value="Unassembled WGS sequence"/>
</dbReference>
<comment type="caution">
    <text evidence="1">The sequence shown here is derived from an EMBL/GenBank/DDBJ whole genome shotgun (WGS) entry which is preliminary data.</text>
</comment>
<name>A0ACC1I4M1_9FUNG</name>
<evidence type="ECO:0000313" key="2">
    <source>
        <dbReference type="Proteomes" id="UP001150581"/>
    </source>
</evidence>
<dbReference type="EMBL" id="JANBPG010002649">
    <property type="protein sequence ID" value="KAJ1885068.1"/>
    <property type="molecule type" value="Genomic_DNA"/>
</dbReference>
<protein>
    <submittedName>
        <fullName evidence="1">Uncharacterized protein</fullName>
    </submittedName>
</protein>
<gene>
    <name evidence="1" type="ORF">LPJ66_010308</name>
</gene>
<proteinExistence type="predicted"/>